<keyword evidence="3" id="KW-1185">Reference proteome</keyword>
<dbReference type="EMBL" id="PISP01000003">
    <property type="protein sequence ID" value="PKD43187.1"/>
    <property type="molecule type" value="Genomic_DNA"/>
</dbReference>
<evidence type="ECO:0000313" key="2">
    <source>
        <dbReference type="EMBL" id="PKD43187.1"/>
    </source>
</evidence>
<feature type="transmembrane region" description="Helical" evidence="1">
    <location>
        <begin position="37"/>
        <end position="58"/>
    </location>
</feature>
<reference evidence="2 3" key="1">
    <citation type="submission" date="2017-11" db="EMBL/GenBank/DDBJ databases">
        <title>Rhodohalobacter 15182 sp. nov., isolated from a salt lake.</title>
        <authorList>
            <person name="Han S."/>
        </authorList>
    </citation>
    <scope>NUCLEOTIDE SEQUENCE [LARGE SCALE GENOMIC DNA]</scope>
    <source>
        <strain evidence="2 3">15182</strain>
    </source>
</reference>
<dbReference type="Proteomes" id="UP000233398">
    <property type="component" value="Unassembled WGS sequence"/>
</dbReference>
<gene>
    <name evidence="2" type="ORF">CWD77_11245</name>
</gene>
<dbReference type="AlphaFoldDB" id="A0A2N0VG71"/>
<feature type="transmembrane region" description="Helical" evidence="1">
    <location>
        <begin position="70"/>
        <end position="91"/>
    </location>
</feature>
<protein>
    <submittedName>
        <fullName evidence="2">Uncharacterized protein</fullName>
    </submittedName>
</protein>
<dbReference type="OrthoDB" id="1524526at2"/>
<dbReference type="RefSeq" id="WP_101073660.1">
    <property type="nucleotide sequence ID" value="NZ_PISP01000003.1"/>
</dbReference>
<name>A0A2N0VG71_9BACT</name>
<organism evidence="2 3">
    <name type="scientific">Rhodohalobacter barkolensis</name>
    <dbReference type="NCBI Taxonomy" id="2053187"/>
    <lineage>
        <taxon>Bacteria</taxon>
        <taxon>Pseudomonadati</taxon>
        <taxon>Balneolota</taxon>
        <taxon>Balneolia</taxon>
        <taxon>Balneolales</taxon>
        <taxon>Balneolaceae</taxon>
        <taxon>Rhodohalobacter</taxon>
    </lineage>
</organism>
<proteinExistence type="predicted"/>
<evidence type="ECO:0000313" key="3">
    <source>
        <dbReference type="Proteomes" id="UP000233398"/>
    </source>
</evidence>
<sequence length="141" mass="15853">MQDGARFFAYATWTVMISLAIILFTNRFLDFISEPGFTGTLVLLAFGFLYMNLTYAAVKRYIRKVPAPTNLHILLTVLVFLPPAAWVTAFAEPFTTTEILILVVLGISCILGMIYGNRAGIKARYEYIQELKEHQAKNGHS</sequence>
<keyword evidence="1" id="KW-0812">Transmembrane</keyword>
<keyword evidence="1" id="KW-1133">Transmembrane helix</keyword>
<feature type="transmembrane region" description="Helical" evidence="1">
    <location>
        <begin position="97"/>
        <end position="116"/>
    </location>
</feature>
<keyword evidence="1" id="KW-0472">Membrane</keyword>
<accession>A0A2N0VG71</accession>
<comment type="caution">
    <text evidence="2">The sequence shown here is derived from an EMBL/GenBank/DDBJ whole genome shotgun (WGS) entry which is preliminary data.</text>
</comment>
<evidence type="ECO:0000256" key="1">
    <source>
        <dbReference type="SAM" id="Phobius"/>
    </source>
</evidence>
<feature type="transmembrane region" description="Helical" evidence="1">
    <location>
        <begin position="7"/>
        <end position="25"/>
    </location>
</feature>